<dbReference type="Pfam" id="PF12729">
    <property type="entry name" value="4HB_MCP_1"/>
    <property type="match status" value="1"/>
</dbReference>
<dbReference type="InterPro" id="IPR024478">
    <property type="entry name" value="HlyB_4HB_MCP"/>
</dbReference>
<dbReference type="OrthoDB" id="979566at2"/>
<evidence type="ECO:0000313" key="3">
    <source>
        <dbReference type="EMBL" id="TXB60555.1"/>
    </source>
</evidence>
<evidence type="ECO:0000256" key="1">
    <source>
        <dbReference type="SAM" id="Phobius"/>
    </source>
</evidence>
<evidence type="ECO:0000313" key="4">
    <source>
        <dbReference type="Proteomes" id="UP000321580"/>
    </source>
</evidence>
<gene>
    <name evidence="3" type="ORF">FRY97_20535</name>
</gene>
<dbReference type="AlphaFoldDB" id="A0A5C6RFX3"/>
<proteinExistence type="predicted"/>
<keyword evidence="4" id="KW-1185">Reference proteome</keyword>
<accession>A0A5C6RFX3</accession>
<reference evidence="3 4" key="1">
    <citation type="submission" date="2019-08" db="EMBL/GenBank/DDBJ databases">
        <title>Genome of Phaeodactylibacter luteus.</title>
        <authorList>
            <person name="Bowman J.P."/>
        </authorList>
    </citation>
    <scope>NUCLEOTIDE SEQUENCE [LARGE SCALE GENOMIC DNA]</scope>
    <source>
        <strain evidence="3 4">KCTC 42180</strain>
    </source>
</reference>
<name>A0A5C6RFX3_9BACT</name>
<comment type="caution">
    <text evidence="3">The sequence shown here is derived from an EMBL/GenBank/DDBJ whole genome shotgun (WGS) entry which is preliminary data.</text>
</comment>
<keyword evidence="1" id="KW-0812">Transmembrane</keyword>
<sequence length="197" mass="22509">MKLIDKVKWITGILLVFIIVLTTNLIDKDNFNRLRYAVETIYEDRIVASDLIFEMSVLVQEKELAVATADAAYFEQGNRKANQGLQGLVGRYEQTRLTNKERDIFNDLKEELTALEAMEAQYLSSGGENRAELLEEINAIDRSLYLLSKVQLDEGRRQLSVSNETMKAIDLFTQGEIIFLVLMAILVQGIILYKPRD</sequence>
<evidence type="ECO:0000259" key="2">
    <source>
        <dbReference type="Pfam" id="PF12729"/>
    </source>
</evidence>
<keyword evidence="1" id="KW-0472">Membrane</keyword>
<keyword evidence="1" id="KW-1133">Transmembrane helix</keyword>
<organism evidence="3 4">
    <name type="scientific">Phaeodactylibacter luteus</name>
    <dbReference type="NCBI Taxonomy" id="1564516"/>
    <lineage>
        <taxon>Bacteria</taxon>
        <taxon>Pseudomonadati</taxon>
        <taxon>Bacteroidota</taxon>
        <taxon>Saprospiria</taxon>
        <taxon>Saprospirales</taxon>
        <taxon>Haliscomenobacteraceae</taxon>
        <taxon>Phaeodactylibacter</taxon>
    </lineage>
</organism>
<dbReference type="Proteomes" id="UP000321580">
    <property type="component" value="Unassembled WGS sequence"/>
</dbReference>
<feature type="domain" description="Chemotaxis methyl-accepting receptor HlyB-like 4HB MCP" evidence="2">
    <location>
        <begin position="7"/>
        <end position="130"/>
    </location>
</feature>
<feature type="transmembrane region" description="Helical" evidence="1">
    <location>
        <begin position="7"/>
        <end position="26"/>
    </location>
</feature>
<dbReference type="EMBL" id="VOOR01000077">
    <property type="protein sequence ID" value="TXB60555.1"/>
    <property type="molecule type" value="Genomic_DNA"/>
</dbReference>
<dbReference type="RefSeq" id="WP_147169501.1">
    <property type="nucleotide sequence ID" value="NZ_VOOR01000077.1"/>
</dbReference>
<protein>
    <submittedName>
        <fullName evidence="3">Chemotaxis protein</fullName>
    </submittedName>
</protein>
<feature type="transmembrane region" description="Helical" evidence="1">
    <location>
        <begin position="171"/>
        <end position="193"/>
    </location>
</feature>